<reference evidence="2" key="1">
    <citation type="journal article" date="2019" name="Int. J. Syst. Evol. Microbiol.">
        <title>The Global Catalogue of Microorganisms (GCM) 10K type strain sequencing project: providing services to taxonomists for standard genome sequencing and annotation.</title>
        <authorList>
            <consortium name="The Broad Institute Genomics Platform"/>
            <consortium name="The Broad Institute Genome Sequencing Center for Infectious Disease"/>
            <person name="Wu L."/>
            <person name="Ma J."/>
        </authorList>
    </citation>
    <scope>NUCLEOTIDE SEQUENCE [LARGE SCALE GENOMIC DNA]</scope>
    <source>
        <strain evidence="2">KCTC 52232</strain>
    </source>
</reference>
<accession>A0ABW5XQ06</accession>
<proteinExistence type="predicted"/>
<evidence type="ECO:0000313" key="2">
    <source>
        <dbReference type="Proteomes" id="UP001597601"/>
    </source>
</evidence>
<name>A0ABW5XQ06_9SPHI</name>
<comment type="caution">
    <text evidence="1">The sequence shown here is derived from an EMBL/GenBank/DDBJ whole genome shotgun (WGS) entry which is preliminary data.</text>
</comment>
<dbReference type="Proteomes" id="UP001597601">
    <property type="component" value="Unassembled WGS sequence"/>
</dbReference>
<dbReference type="RefSeq" id="WP_377126865.1">
    <property type="nucleotide sequence ID" value="NZ_JBHUHN010000001.1"/>
</dbReference>
<keyword evidence="2" id="KW-1185">Reference proteome</keyword>
<dbReference type="EMBL" id="JBHUON010000010">
    <property type="protein sequence ID" value="MFD2865122.1"/>
    <property type="molecule type" value="Genomic_DNA"/>
</dbReference>
<organism evidence="1 2">
    <name type="scientific">Mucilaginibacter antarcticus</name>
    <dbReference type="NCBI Taxonomy" id="1855725"/>
    <lineage>
        <taxon>Bacteria</taxon>
        <taxon>Pseudomonadati</taxon>
        <taxon>Bacteroidota</taxon>
        <taxon>Sphingobacteriia</taxon>
        <taxon>Sphingobacteriales</taxon>
        <taxon>Sphingobacteriaceae</taxon>
        <taxon>Mucilaginibacter</taxon>
    </lineage>
</organism>
<gene>
    <name evidence="1" type="ORF">ACFSYC_10535</name>
</gene>
<evidence type="ECO:0000313" key="1">
    <source>
        <dbReference type="EMBL" id="MFD2865122.1"/>
    </source>
</evidence>
<protein>
    <submittedName>
        <fullName evidence="1">Uncharacterized protein</fullName>
    </submittedName>
</protein>
<sequence>MEKMKSLADQLREQMVKPGEKLVRDTILTTDRSKTPKSKVNKVADSTILQALIDYDNSDHKTLAHFRCDKQTVEFMNKFKLATGVDVTKFVAFSVRHFIEAYPELKIIIKQYMQNSNL</sequence>